<organism evidence="10 11">
    <name type="scientific">Algimonas ampicilliniresistens</name>
    <dbReference type="NCBI Taxonomy" id="1298735"/>
    <lineage>
        <taxon>Bacteria</taxon>
        <taxon>Pseudomonadati</taxon>
        <taxon>Pseudomonadota</taxon>
        <taxon>Alphaproteobacteria</taxon>
        <taxon>Maricaulales</taxon>
        <taxon>Robiginitomaculaceae</taxon>
        <taxon>Algimonas</taxon>
    </lineage>
</organism>
<keyword evidence="11" id="KW-1185">Reference proteome</keyword>
<accession>A0ABQ5V4E4</accession>
<dbReference type="InterPro" id="IPR019741">
    <property type="entry name" value="Galactokinase_CS"/>
</dbReference>
<evidence type="ECO:0000256" key="3">
    <source>
        <dbReference type="ARBA" id="ARBA00022777"/>
    </source>
</evidence>
<name>A0ABQ5V4E4_9PROT</name>
<comment type="caution">
    <text evidence="10">The sequence shown here is derived from an EMBL/GenBank/DDBJ whole genome shotgun (WGS) entry which is preliminary data.</text>
</comment>
<dbReference type="Gene3D" id="3.30.70.890">
    <property type="entry name" value="GHMP kinase, C-terminal domain"/>
    <property type="match status" value="1"/>
</dbReference>
<dbReference type="NCBIfam" id="TIGR00131">
    <property type="entry name" value="gal_kin"/>
    <property type="match status" value="1"/>
</dbReference>
<evidence type="ECO:0000256" key="6">
    <source>
        <dbReference type="NCBIfam" id="TIGR00131"/>
    </source>
</evidence>
<evidence type="ECO:0000256" key="1">
    <source>
        <dbReference type="ARBA" id="ARBA00006566"/>
    </source>
</evidence>
<feature type="domain" description="Galactokinase N-terminal" evidence="9">
    <location>
        <begin position="10"/>
        <end position="56"/>
    </location>
</feature>
<evidence type="ECO:0000313" key="11">
    <source>
        <dbReference type="Proteomes" id="UP001161391"/>
    </source>
</evidence>
<evidence type="ECO:0000313" key="10">
    <source>
        <dbReference type="EMBL" id="GLQ22348.1"/>
    </source>
</evidence>
<dbReference type="PRINTS" id="PR00473">
    <property type="entry name" value="GALCTOKINASE"/>
</dbReference>
<comment type="similarity">
    <text evidence="1">Belongs to the GHMP kinase family. GalK subfamily.</text>
</comment>
<evidence type="ECO:0000259" key="8">
    <source>
        <dbReference type="Pfam" id="PF08544"/>
    </source>
</evidence>
<dbReference type="InterPro" id="IPR000705">
    <property type="entry name" value="Galactokinase"/>
</dbReference>
<dbReference type="PIRSF" id="PIRSF000530">
    <property type="entry name" value="Galactokinase"/>
    <property type="match status" value="1"/>
</dbReference>
<evidence type="ECO:0000256" key="2">
    <source>
        <dbReference type="ARBA" id="ARBA00022741"/>
    </source>
</evidence>
<reference evidence="10" key="2">
    <citation type="submission" date="2023-01" db="EMBL/GenBank/DDBJ databases">
        <title>Draft genome sequence of Algimonas ampicilliniresistens strain NBRC 108219.</title>
        <authorList>
            <person name="Sun Q."/>
            <person name="Mori K."/>
        </authorList>
    </citation>
    <scope>NUCLEOTIDE SEQUENCE</scope>
    <source>
        <strain evidence="10">NBRC 108219</strain>
    </source>
</reference>
<evidence type="ECO:0000256" key="5">
    <source>
        <dbReference type="ARBA" id="ARBA00023144"/>
    </source>
</evidence>
<dbReference type="Pfam" id="PF00288">
    <property type="entry name" value="GHMP_kinases_N"/>
    <property type="match status" value="1"/>
</dbReference>
<dbReference type="EC" id="2.7.1.6" evidence="6"/>
<dbReference type="InterPro" id="IPR014721">
    <property type="entry name" value="Ribsml_uS5_D2-typ_fold_subgr"/>
</dbReference>
<sequence length="358" mass="39151">MTQAMIEDPFKHTFGHAPDVSGFTPGRVNLIGEHTDYNGGRVLPTALRLGVTLALSARDDGRVRIQSDKFDDLAERSIDDPAQDHWSDYIVGALQFTRHEGFGPNGADVRVTTTLPFGAGISSSAAVTVGTLRAARDLSSSGQSATDLAILARRVENDFIGMPCGIMDQMAVAISRPGQALALDTKTLDFNVIDLPNTHHMAVIHSGIFRQLNEGRYKVRKEECDALKAALGHDDLCLMTEAEFASIQHVDAHLIRRARHCMSEHRRTVKAAKALRDQRMEDFGALMNQSHLSMRDDFEISVEPVDALVDDAQTFGATGARLTGGGFGGCIVACVETDRLDEWRDRLLVAHPNAFWVC</sequence>
<dbReference type="Proteomes" id="UP001161391">
    <property type="component" value="Unassembled WGS sequence"/>
</dbReference>
<dbReference type="PANTHER" id="PTHR10457:SF7">
    <property type="entry name" value="GALACTOKINASE-RELATED"/>
    <property type="match status" value="1"/>
</dbReference>
<keyword evidence="5" id="KW-0299">Galactose metabolism</keyword>
<dbReference type="InterPro" id="IPR006204">
    <property type="entry name" value="GHMP_kinase_N_dom"/>
</dbReference>
<dbReference type="InterPro" id="IPR019539">
    <property type="entry name" value="GalKase_N"/>
</dbReference>
<dbReference type="PANTHER" id="PTHR10457">
    <property type="entry name" value="MEVALONATE KINASE/GALACTOKINASE"/>
    <property type="match status" value="1"/>
</dbReference>
<keyword evidence="3" id="KW-0418">Kinase</keyword>
<keyword evidence="4" id="KW-0067">ATP-binding</keyword>
<dbReference type="SUPFAM" id="SSF55060">
    <property type="entry name" value="GHMP Kinase, C-terminal domain"/>
    <property type="match status" value="1"/>
</dbReference>
<dbReference type="Pfam" id="PF10509">
    <property type="entry name" value="GalKase_gal_bdg"/>
    <property type="match status" value="1"/>
</dbReference>
<evidence type="ECO:0000256" key="4">
    <source>
        <dbReference type="ARBA" id="ARBA00022840"/>
    </source>
</evidence>
<dbReference type="PROSITE" id="PS00106">
    <property type="entry name" value="GALACTOKINASE"/>
    <property type="match status" value="1"/>
</dbReference>
<dbReference type="SUPFAM" id="SSF54211">
    <property type="entry name" value="Ribosomal protein S5 domain 2-like"/>
    <property type="match status" value="1"/>
</dbReference>
<keyword evidence="5" id="KW-0119">Carbohydrate metabolism</keyword>
<proteinExistence type="inferred from homology"/>
<dbReference type="Pfam" id="PF08544">
    <property type="entry name" value="GHMP_kinases_C"/>
    <property type="match status" value="1"/>
</dbReference>
<feature type="domain" description="GHMP kinase C-terminal" evidence="8">
    <location>
        <begin position="271"/>
        <end position="341"/>
    </location>
</feature>
<dbReference type="PRINTS" id="PR00959">
    <property type="entry name" value="MEVGALKINASE"/>
</dbReference>
<reference evidence="10" key="1">
    <citation type="journal article" date="2014" name="Int. J. Syst. Evol. Microbiol.">
        <title>Complete genome of a new Firmicutes species belonging to the dominant human colonic microbiota ('Ruminococcus bicirculans') reveals two chromosomes and a selective capacity to utilize plant glucans.</title>
        <authorList>
            <consortium name="NISC Comparative Sequencing Program"/>
            <person name="Wegmann U."/>
            <person name="Louis P."/>
            <person name="Goesmann A."/>
            <person name="Henrissat B."/>
            <person name="Duncan S.H."/>
            <person name="Flint H.J."/>
        </authorList>
    </citation>
    <scope>NUCLEOTIDE SEQUENCE</scope>
    <source>
        <strain evidence="10">NBRC 108219</strain>
    </source>
</reference>
<dbReference type="EMBL" id="BSNK01000001">
    <property type="protein sequence ID" value="GLQ22348.1"/>
    <property type="molecule type" value="Genomic_DNA"/>
</dbReference>
<evidence type="ECO:0000259" key="7">
    <source>
        <dbReference type="Pfam" id="PF00288"/>
    </source>
</evidence>
<evidence type="ECO:0000259" key="9">
    <source>
        <dbReference type="Pfam" id="PF10509"/>
    </source>
</evidence>
<protein>
    <recommendedName>
        <fullName evidence="6">Galactokinase</fullName>
        <ecNumber evidence="6">2.7.1.6</ecNumber>
    </recommendedName>
</protein>
<dbReference type="InterPro" id="IPR013750">
    <property type="entry name" value="GHMP_kinase_C_dom"/>
</dbReference>
<dbReference type="Gene3D" id="3.30.230.10">
    <property type="match status" value="1"/>
</dbReference>
<feature type="domain" description="GHMP kinase N-terminal" evidence="7">
    <location>
        <begin position="89"/>
        <end position="173"/>
    </location>
</feature>
<dbReference type="InterPro" id="IPR006206">
    <property type="entry name" value="Mevalonate/galactokinase"/>
</dbReference>
<gene>
    <name evidence="10" type="ORF">GCM10007853_02220</name>
</gene>
<keyword evidence="2" id="KW-0547">Nucleotide-binding</keyword>
<keyword evidence="3" id="KW-0808">Transferase</keyword>
<dbReference type="InterPro" id="IPR036554">
    <property type="entry name" value="GHMP_kinase_C_sf"/>
</dbReference>
<dbReference type="InterPro" id="IPR020568">
    <property type="entry name" value="Ribosomal_Su5_D2-typ_SF"/>
</dbReference>